<proteinExistence type="predicted"/>
<gene>
    <name evidence="1" type="ORF">DIAAKJNI_00506</name>
</gene>
<accession>A0A811TDG1</accession>
<evidence type="ECO:0000313" key="1">
    <source>
        <dbReference type="EMBL" id="CAD6493489.1"/>
    </source>
</evidence>
<dbReference type="AlphaFoldDB" id="A0A811TDG1"/>
<evidence type="ECO:0000313" key="2">
    <source>
        <dbReference type="Proteomes" id="UP000639006"/>
    </source>
</evidence>
<dbReference type="Proteomes" id="UP000639006">
    <property type="component" value="Unassembled WGS sequence"/>
</dbReference>
<comment type="caution">
    <text evidence="1">The sequence shown here is derived from an EMBL/GenBank/DDBJ whole genome shotgun (WGS) entry which is preliminary data.</text>
</comment>
<organism evidence="1 2">
    <name type="scientific">Candidatus Argoarchaeum ethanivorans</name>
    <dbReference type="NCBI Taxonomy" id="2608793"/>
    <lineage>
        <taxon>Archaea</taxon>
        <taxon>Methanobacteriati</taxon>
        <taxon>Methanobacteriota</taxon>
        <taxon>Stenosarchaea group</taxon>
        <taxon>Methanomicrobia</taxon>
        <taxon>Methanosarcinales</taxon>
        <taxon>Methanosarcinales incertae sedis</taxon>
        <taxon>GOM Arc I cluster</taxon>
        <taxon>Candidatus Argoarchaeum</taxon>
    </lineage>
</organism>
<name>A0A811TDG1_9EURY</name>
<reference evidence="1" key="1">
    <citation type="submission" date="2020-10" db="EMBL/GenBank/DDBJ databases">
        <authorList>
            <person name="Hahn C.J."/>
            <person name="Laso-Perez R."/>
            <person name="Vulcano F."/>
            <person name="Vaziourakis K.-M."/>
            <person name="Stokke R."/>
            <person name="Steen I.H."/>
            <person name="Teske A."/>
            <person name="Boetius A."/>
            <person name="Liebeke M."/>
            <person name="Amann R."/>
            <person name="Knittel K."/>
        </authorList>
    </citation>
    <scope>NUCLEOTIDE SEQUENCE</scope>
    <source>
        <strain evidence="1">Gfbio:e3339647-f889-4370-9287-4fb5cb688e4c:AG392M11_GoMArc1</strain>
    </source>
</reference>
<protein>
    <submittedName>
        <fullName evidence="1">Uncharacterized protein</fullName>
    </submittedName>
</protein>
<dbReference type="EMBL" id="CAJHIQ010000035">
    <property type="protein sequence ID" value="CAD6493489.1"/>
    <property type="molecule type" value="Genomic_DNA"/>
</dbReference>
<sequence length="77" mass="9377">MDNIWDNLDKNVQNTLVEKVRTILRQCKRKQLSNYLKNSEDVWSISITNHWKSRKKFSDDCNCFIHELNQKELFDFI</sequence>